<dbReference type="Proteomes" id="UP000887159">
    <property type="component" value="Unassembled WGS sequence"/>
</dbReference>
<dbReference type="EMBL" id="BMAU01021201">
    <property type="protein sequence ID" value="GFX97987.1"/>
    <property type="molecule type" value="Genomic_DNA"/>
</dbReference>
<evidence type="ECO:0000313" key="1">
    <source>
        <dbReference type="EMBL" id="GFX97987.1"/>
    </source>
</evidence>
<gene>
    <name evidence="1" type="ORF">TNCV_4906381</name>
</gene>
<reference evidence="1" key="1">
    <citation type="submission" date="2020-08" db="EMBL/GenBank/DDBJ databases">
        <title>Multicomponent nature underlies the extraordinary mechanical properties of spider dragline silk.</title>
        <authorList>
            <person name="Kono N."/>
            <person name="Nakamura H."/>
            <person name="Mori M."/>
            <person name="Yoshida Y."/>
            <person name="Ohtoshi R."/>
            <person name="Malay A.D."/>
            <person name="Moran D.A.P."/>
            <person name="Tomita M."/>
            <person name="Numata K."/>
            <person name="Arakawa K."/>
        </authorList>
    </citation>
    <scope>NUCLEOTIDE SEQUENCE</scope>
</reference>
<dbReference type="AlphaFoldDB" id="A0A8X6RS13"/>
<accession>A0A8X6RS13</accession>
<name>A0A8X6RS13_TRICX</name>
<organism evidence="1 2">
    <name type="scientific">Trichonephila clavipes</name>
    <name type="common">Golden silk orbweaver</name>
    <name type="synonym">Nephila clavipes</name>
    <dbReference type="NCBI Taxonomy" id="2585209"/>
    <lineage>
        <taxon>Eukaryota</taxon>
        <taxon>Metazoa</taxon>
        <taxon>Ecdysozoa</taxon>
        <taxon>Arthropoda</taxon>
        <taxon>Chelicerata</taxon>
        <taxon>Arachnida</taxon>
        <taxon>Araneae</taxon>
        <taxon>Araneomorphae</taxon>
        <taxon>Entelegynae</taxon>
        <taxon>Araneoidea</taxon>
        <taxon>Nephilidae</taxon>
        <taxon>Trichonephila</taxon>
    </lineage>
</organism>
<comment type="caution">
    <text evidence="1">The sequence shown here is derived from an EMBL/GenBank/DDBJ whole genome shotgun (WGS) entry which is preliminary data.</text>
</comment>
<proteinExistence type="predicted"/>
<evidence type="ECO:0000313" key="2">
    <source>
        <dbReference type="Proteomes" id="UP000887159"/>
    </source>
</evidence>
<sequence>MTENVSVSLDCLSVSSVELVSVDDDNAYKTPIVVDKDILEFVQSSKIIIHVDSDDENEMDKTAPAPTSSEMKNIIESTKSVVVMLLQIPPDRQRPDHGPRKSSWQRDQTLYSAFIIQISNSFSASGNFESKLNYERQRGYARVIVHQNVELCALDKGN</sequence>
<protein>
    <submittedName>
        <fullName evidence="1">Uncharacterized protein</fullName>
    </submittedName>
</protein>
<keyword evidence="2" id="KW-1185">Reference proteome</keyword>